<keyword evidence="1" id="KW-0732">Signal</keyword>
<dbReference type="GO" id="GO:0043190">
    <property type="term" value="C:ATP-binding cassette (ABC) transporter complex"/>
    <property type="evidence" value="ECO:0007669"/>
    <property type="project" value="InterPro"/>
</dbReference>
<dbReference type="PANTHER" id="PTHR30290:SF38">
    <property type="entry name" value="D,D-DIPEPTIDE-BINDING PERIPLASMIC PROTEIN DDPA-RELATED"/>
    <property type="match status" value="1"/>
</dbReference>
<dbReference type="Gene3D" id="3.40.190.10">
    <property type="entry name" value="Periplasmic binding protein-like II"/>
    <property type="match status" value="1"/>
</dbReference>
<gene>
    <name evidence="3" type="ORF">SAMN04489745_0233</name>
</gene>
<proteinExistence type="predicted"/>
<dbReference type="Proteomes" id="UP000182652">
    <property type="component" value="Unassembled WGS sequence"/>
</dbReference>
<reference evidence="3 4" key="1">
    <citation type="submission" date="2016-10" db="EMBL/GenBank/DDBJ databases">
        <authorList>
            <person name="de Groot N.N."/>
        </authorList>
    </citation>
    <scope>NUCLEOTIDE SEQUENCE [LARGE SCALE GENOMIC DNA]</scope>
    <source>
        <strain evidence="3 4">DSM 10495</strain>
    </source>
</reference>
<organism evidence="3 4">
    <name type="scientific">Arthrobacter woluwensis</name>
    <dbReference type="NCBI Taxonomy" id="156980"/>
    <lineage>
        <taxon>Bacteria</taxon>
        <taxon>Bacillati</taxon>
        <taxon>Actinomycetota</taxon>
        <taxon>Actinomycetes</taxon>
        <taxon>Micrococcales</taxon>
        <taxon>Micrococcaceae</taxon>
        <taxon>Arthrobacter</taxon>
    </lineage>
</organism>
<dbReference type="Pfam" id="PF00496">
    <property type="entry name" value="SBP_bac_5"/>
    <property type="match status" value="1"/>
</dbReference>
<dbReference type="EMBL" id="FNSN01000003">
    <property type="protein sequence ID" value="SEB46662.1"/>
    <property type="molecule type" value="Genomic_DNA"/>
</dbReference>
<keyword evidence="4" id="KW-1185">Reference proteome</keyword>
<dbReference type="RefSeq" id="WP_082724287.1">
    <property type="nucleotide sequence ID" value="NZ_FNSN01000003.1"/>
</dbReference>
<dbReference type="SUPFAM" id="SSF53850">
    <property type="entry name" value="Periplasmic binding protein-like II"/>
    <property type="match status" value="1"/>
</dbReference>
<dbReference type="GO" id="GO:1904680">
    <property type="term" value="F:peptide transmembrane transporter activity"/>
    <property type="evidence" value="ECO:0007669"/>
    <property type="project" value="TreeGrafter"/>
</dbReference>
<dbReference type="AlphaFoldDB" id="A0A1H4JLZ4"/>
<dbReference type="GO" id="GO:0042597">
    <property type="term" value="C:periplasmic space"/>
    <property type="evidence" value="ECO:0007669"/>
    <property type="project" value="UniProtKB-ARBA"/>
</dbReference>
<accession>A0A1H4JLZ4</accession>
<protein>
    <submittedName>
        <fullName evidence="3">Peptide/nickel transport system substrate-binding protein</fullName>
    </submittedName>
</protein>
<dbReference type="InterPro" id="IPR030678">
    <property type="entry name" value="Peptide/Ni-bd"/>
</dbReference>
<name>A0A1H4JLZ4_9MICC</name>
<sequence>MRKTLRGAAPQGRRVSALRRLRERFGAPSSSAARPTTAARGKAAITLAVVGGLGLSGCAARPGATGDSGEAKFTLSQGSPAPTKEIDGFSWAMYAEPFSLDYAYAFDYPDNTVLANVCESLFRWNKDLTVSPGLATKVDNPDPLHWVYTIRQGVKFHDGTIMTADDVVASLRRHLDEKVGSFWASAFQNVASIDKTAADQVTITMAKPDYTLNAALVGSPGVVESAKTLAKDGKDYGNSTKGVNCTGPFSFVSWEAGESITLKRFDDYWDPSLKAKSKQVTFKMLTDANSRINALQTGEIDGAFMIPSNAMDILKANTDAGNLYFGADSTVQSLVFTDLAGTFKDVRVRKALMMAINRPALIKAAEQGYARPTDALTTRNVWNAAKPATVDKAFGDLEPLKYDLAEAKKLVKEAGATGKKVVFSTASLSAAFDIETRAIASAAKEIGLNPEIRTMSNDKYTTLFSDPEARKGTDLVLTSWYLSSTEPLEMYSVLREGDFSNYGGWVNKQYDKLVNQAIGTKDPDQRAKFTGQAAKIASDEVVWGPLYETVTSMWLGKRITGADPSINYMYFPWAAKIGGR</sequence>
<dbReference type="GO" id="GO:0015833">
    <property type="term" value="P:peptide transport"/>
    <property type="evidence" value="ECO:0007669"/>
    <property type="project" value="TreeGrafter"/>
</dbReference>
<dbReference type="PIRSF" id="PIRSF002741">
    <property type="entry name" value="MppA"/>
    <property type="match status" value="1"/>
</dbReference>
<evidence type="ECO:0000256" key="1">
    <source>
        <dbReference type="ARBA" id="ARBA00022729"/>
    </source>
</evidence>
<dbReference type="CDD" id="cd00995">
    <property type="entry name" value="PBP2_NikA_DppA_OppA_like"/>
    <property type="match status" value="1"/>
</dbReference>
<dbReference type="PANTHER" id="PTHR30290">
    <property type="entry name" value="PERIPLASMIC BINDING COMPONENT OF ABC TRANSPORTER"/>
    <property type="match status" value="1"/>
</dbReference>
<dbReference type="STRING" id="156980.SAMN04489745_0233"/>
<evidence type="ECO:0000313" key="4">
    <source>
        <dbReference type="Proteomes" id="UP000182652"/>
    </source>
</evidence>
<feature type="domain" description="Solute-binding protein family 5" evidence="2">
    <location>
        <begin position="130"/>
        <end position="494"/>
    </location>
</feature>
<dbReference type="InterPro" id="IPR000914">
    <property type="entry name" value="SBP_5_dom"/>
</dbReference>
<evidence type="ECO:0000259" key="2">
    <source>
        <dbReference type="Pfam" id="PF00496"/>
    </source>
</evidence>
<dbReference type="InterPro" id="IPR039424">
    <property type="entry name" value="SBP_5"/>
</dbReference>
<evidence type="ECO:0000313" key="3">
    <source>
        <dbReference type="EMBL" id="SEB46662.1"/>
    </source>
</evidence>
<dbReference type="Gene3D" id="3.10.105.10">
    <property type="entry name" value="Dipeptide-binding Protein, Domain 3"/>
    <property type="match status" value="1"/>
</dbReference>
<dbReference type="Gene3D" id="3.90.76.10">
    <property type="entry name" value="Dipeptide-binding Protein, Domain 1"/>
    <property type="match status" value="1"/>
</dbReference>